<dbReference type="InterPro" id="IPR051911">
    <property type="entry name" value="SDR_oxidoreductase"/>
</dbReference>
<keyword evidence="4" id="KW-1185">Reference proteome</keyword>
<dbReference type="Proteomes" id="UP000053820">
    <property type="component" value="Unassembled WGS sequence"/>
</dbReference>
<reference evidence="3 4" key="1">
    <citation type="submission" date="2014-04" db="EMBL/GenBank/DDBJ databases">
        <title>Evolutionary Origins and Diversification of the Mycorrhizal Mutualists.</title>
        <authorList>
            <consortium name="DOE Joint Genome Institute"/>
            <consortium name="Mycorrhizal Genomics Consortium"/>
            <person name="Kohler A."/>
            <person name="Kuo A."/>
            <person name="Nagy L.G."/>
            <person name="Floudas D."/>
            <person name="Copeland A."/>
            <person name="Barry K.W."/>
            <person name="Cichocki N."/>
            <person name="Veneault-Fourrey C."/>
            <person name="LaButti K."/>
            <person name="Lindquist E.A."/>
            <person name="Lipzen A."/>
            <person name="Lundell T."/>
            <person name="Morin E."/>
            <person name="Murat C."/>
            <person name="Riley R."/>
            <person name="Ohm R."/>
            <person name="Sun H."/>
            <person name="Tunlid A."/>
            <person name="Henrissat B."/>
            <person name="Grigoriev I.V."/>
            <person name="Hibbett D.S."/>
            <person name="Martin F."/>
        </authorList>
    </citation>
    <scope>NUCLEOTIDE SEQUENCE [LARGE SCALE GENOMIC DNA]</scope>
    <source>
        <strain evidence="3 4">MD-312</strain>
    </source>
</reference>
<comment type="similarity">
    <text evidence="1">Belongs to the short-chain dehydrogenases/reductases (SDR) family.</text>
</comment>
<organism evidence="3 4">
    <name type="scientific">Hydnomerulius pinastri MD-312</name>
    <dbReference type="NCBI Taxonomy" id="994086"/>
    <lineage>
        <taxon>Eukaryota</taxon>
        <taxon>Fungi</taxon>
        <taxon>Dikarya</taxon>
        <taxon>Basidiomycota</taxon>
        <taxon>Agaricomycotina</taxon>
        <taxon>Agaricomycetes</taxon>
        <taxon>Agaricomycetidae</taxon>
        <taxon>Boletales</taxon>
        <taxon>Boletales incertae sedis</taxon>
        <taxon>Leucogyrophana</taxon>
    </lineage>
</organism>
<dbReference type="PANTHER" id="PTHR43976">
    <property type="entry name" value="SHORT CHAIN DEHYDROGENASE"/>
    <property type="match status" value="1"/>
</dbReference>
<keyword evidence="2" id="KW-0560">Oxidoreductase</keyword>
<dbReference type="EMBL" id="KN839931">
    <property type="protein sequence ID" value="KIJ58524.1"/>
    <property type="molecule type" value="Genomic_DNA"/>
</dbReference>
<dbReference type="InterPro" id="IPR036291">
    <property type="entry name" value="NAD(P)-bd_dom_sf"/>
</dbReference>
<dbReference type="Pfam" id="PF00106">
    <property type="entry name" value="adh_short"/>
    <property type="match status" value="1"/>
</dbReference>
<gene>
    <name evidence="3" type="ORF">HYDPIDRAFT_44432</name>
</gene>
<protein>
    <recommendedName>
        <fullName evidence="5">NAD(P)-binding protein</fullName>
    </recommendedName>
</protein>
<evidence type="ECO:0008006" key="5">
    <source>
        <dbReference type="Google" id="ProtNLM"/>
    </source>
</evidence>
<evidence type="ECO:0000256" key="1">
    <source>
        <dbReference type="ARBA" id="ARBA00006484"/>
    </source>
</evidence>
<proteinExistence type="inferred from homology"/>
<dbReference type="OrthoDB" id="1274115at2759"/>
<name>A0A0C9UZS0_9AGAM</name>
<accession>A0A0C9UZS0</accession>
<dbReference type="InterPro" id="IPR002347">
    <property type="entry name" value="SDR_fam"/>
</dbReference>
<evidence type="ECO:0000256" key="2">
    <source>
        <dbReference type="ARBA" id="ARBA00023002"/>
    </source>
</evidence>
<evidence type="ECO:0000313" key="3">
    <source>
        <dbReference type="EMBL" id="KIJ58524.1"/>
    </source>
</evidence>
<dbReference type="Gene3D" id="3.40.50.720">
    <property type="entry name" value="NAD(P)-binding Rossmann-like Domain"/>
    <property type="match status" value="1"/>
</dbReference>
<feature type="non-terminal residue" evidence="3">
    <location>
        <position position="136"/>
    </location>
</feature>
<sequence>MSAPPKVWFITGSSTGFGREMAELLLRRGNKVIATLRKPEALAPLASKYSRDQLLVLKLDVTKEEEIKSAFAEGHKAFGRIDVVFNNAGIFAIGEVEGTSEATIRRLFETNFIGAVNVSKEAVRVFREVNKPSGGR</sequence>
<dbReference type="AlphaFoldDB" id="A0A0C9UZS0"/>
<evidence type="ECO:0000313" key="4">
    <source>
        <dbReference type="Proteomes" id="UP000053820"/>
    </source>
</evidence>
<dbReference type="PRINTS" id="PR00081">
    <property type="entry name" value="GDHRDH"/>
</dbReference>
<dbReference type="SUPFAM" id="SSF51735">
    <property type="entry name" value="NAD(P)-binding Rossmann-fold domains"/>
    <property type="match status" value="1"/>
</dbReference>
<dbReference type="GO" id="GO:0016491">
    <property type="term" value="F:oxidoreductase activity"/>
    <property type="evidence" value="ECO:0007669"/>
    <property type="project" value="UniProtKB-KW"/>
</dbReference>
<dbReference type="HOGENOM" id="CLU_010194_2_18_1"/>
<dbReference type="PANTHER" id="PTHR43976:SF16">
    <property type="entry name" value="SHORT-CHAIN DEHYDROGENASE_REDUCTASE FAMILY PROTEIN"/>
    <property type="match status" value="1"/>
</dbReference>